<organism evidence="2 3">
    <name type="scientific">Trypanosoma rangeli</name>
    <dbReference type="NCBI Taxonomy" id="5698"/>
    <lineage>
        <taxon>Eukaryota</taxon>
        <taxon>Discoba</taxon>
        <taxon>Euglenozoa</taxon>
        <taxon>Kinetoplastea</taxon>
        <taxon>Metakinetoplastina</taxon>
        <taxon>Trypanosomatida</taxon>
        <taxon>Trypanosomatidae</taxon>
        <taxon>Trypanosoma</taxon>
        <taxon>Herpetosoma</taxon>
    </lineage>
</organism>
<gene>
    <name evidence="2" type="ORF">TraAM80_07123</name>
</gene>
<comment type="caution">
    <text evidence="2">The sequence shown here is derived from an EMBL/GenBank/DDBJ whole genome shotgun (WGS) entry which is preliminary data.</text>
</comment>
<name>A0A3R7MEW7_TRYRA</name>
<evidence type="ECO:0000256" key="1">
    <source>
        <dbReference type="SAM" id="MobiDB-lite"/>
    </source>
</evidence>
<dbReference type="RefSeq" id="XP_029236237.1">
    <property type="nucleotide sequence ID" value="XM_029383932.1"/>
</dbReference>
<keyword evidence="3" id="KW-1185">Reference proteome</keyword>
<protein>
    <submittedName>
        <fullName evidence="2">Uncharacterized protein</fullName>
    </submittedName>
</protein>
<dbReference type="VEuPathDB" id="TriTrypDB:TRSC58_01708"/>
<dbReference type="AlphaFoldDB" id="A0A3R7MEW7"/>
<feature type="region of interest" description="Disordered" evidence="1">
    <location>
        <begin position="450"/>
        <end position="480"/>
    </location>
</feature>
<reference evidence="2 3" key="1">
    <citation type="journal article" date="2018" name="BMC Genomics">
        <title>Genomic comparison of Trypanosoma conorhini and Trypanosoma rangeli to Trypanosoma cruzi strains of high and low virulence.</title>
        <authorList>
            <person name="Bradwell K.R."/>
            <person name="Koparde V.N."/>
            <person name="Matveyev A.V."/>
            <person name="Serrano M.G."/>
            <person name="Alves J.M."/>
            <person name="Parikh H."/>
            <person name="Huang B."/>
            <person name="Lee V."/>
            <person name="Espinosa-Alvarez O."/>
            <person name="Ortiz P.A."/>
            <person name="Costa-Martins A.G."/>
            <person name="Teixeira M.M."/>
            <person name="Buck G.A."/>
        </authorList>
    </citation>
    <scope>NUCLEOTIDE SEQUENCE [LARGE SCALE GENOMIC DNA]</scope>
    <source>
        <strain evidence="2 3">AM80</strain>
    </source>
</reference>
<sequence length="537" mass="60399">MVLQVMLLGKSARSPLTRQDLLTKLRRSSPRSYHATCSYRWTEDSLFTSLSPLPLSAVNGSQCCFYAFKADLFCGGNNDDVRVVVMLLMDLTAAVDNLIATATEKEEVGSQETDESNVLLIELADVWEQSEEVRRAYLERWGAEEHDYHHTMVRRVMLSAGHVYALPLSLRPTLPTQSQGIEPHLQFLAMDAGMRKRCREDAATEALHLWANEVERIMREESCHLTVAAVPASVAELVDAHPQLVQAALLHHTVRQPLSCLAIGSQSSPTRSGEIVYSVIQEYRVLVQSKRYVRMPLYMSRYSFAHLFCASLPRLLVEKPLSQAHPLSMPVFTVEGSSEDVEADERELLHGLQLTIALHRLRCEVKGQHTFVIEQFLKELQCRNERIATSCGEADDASLQRRLDRLRRKVMPVASMRGGSVDWMRSYAQEAAIGHNVTEKGIARFEESMLDNSESGSISESDDDVEREDGAFYNEDGGDTVGVSQQLEEMDCFLEMRMRQAVLGSCEVEKATLSRVVDNVLFLETVQMLAQDELSLK</sequence>
<accession>A0A3R7MEW7</accession>
<proteinExistence type="predicted"/>
<dbReference type="OrthoDB" id="251582at2759"/>
<dbReference type="Proteomes" id="UP000283634">
    <property type="component" value="Unassembled WGS sequence"/>
</dbReference>
<evidence type="ECO:0000313" key="3">
    <source>
        <dbReference type="Proteomes" id="UP000283634"/>
    </source>
</evidence>
<dbReference type="GeneID" id="40331056"/>
<evidence type="ECO:0000313" key="2">
    <source>
        <dbReference type="EMBL" id="RNF01270.1"/>
    </source>
</evidence>
<dbReference type="EMBL" id="MKGL01000283">
    <property type="protein sequence ID" value="RNF01270.1"/>
    <property type="molecule type" value="Genomic_DNA"/>
</dbReference>
<dbReference type="OMA" id="MREESCH"/>